<dbReference type="Proteomes" id="UP001235939">
    <property type="component" value="Chromosome 14"/>
</dbReference>
<feature type="region of interest" description="Disordered" evidence="1">
    <location>
        <begin position="29"/>
        <end position="58"/>
    </location>
</feature>
<gene>
    <name evidence="2" type="ORF">LAZ67_14001544</name>
</gene>
<keyword evidence="3" id="KW-1185">Reference proteome</keyword>
<evidence type="ECO:0000313" key="3">
    <source>
        <dbReference type="Proteomes" id="UP001235939"/>
    </source>
</evidence>
<sequence>MTRTDPEWKDKIITGDETWVYGYDPETKRQSAEWRGQDNQKRETGLAQPGGRSCRTTIPNCLKSPEVLTDGPQWSPLGMSLVSQAYMARARVVNVWREEKERTVPLDADCSSANKKELINI</sequence>
<feature type="compositionally biased region" description="Basic and acidic residues" evidence="1">
    <location>
        <begin position="29"/>
        <end position="44"/>
    </location>
</feature>
<evidence type="ECO:0000313" key="2">
    <source>
        <dbReference type="EMBL" id="UYV76636.1"/>
    </source>
</evidence>
<evidence type="ECO:0000256" key="1">
    <source>
        <dbReference type="SAM" id="MobiDB-lite"/>
    </source>
</evidence>
<name>A0ABY6L8P4_9ARAC</name>
<organism evidence="2 3">
    <name type="scientific">Cordylochernes scorpioides</name>
    <dbReference type="NCBI Taxonomy" id="51811"/>
    <lineage>
        <taxon>Eukaryota</taxon>
        <taxon>Metazoa</taxon>
        <taxon>Ecdysozoa</taxon>
        <taxon>Arthropoda</taxon>
        <taxon>Chelicerata</taxon>
        <taxon>Arachnida</taxon>
        <taxon>Pseudoscorpiones</taxon>
        <taxon>Cheliferoidea</taxon>
        <taxon>Chernetidae</taxon>
        <taxon>Cordylochernes</taxon>
    </lineage>
</organism>
<dbReference type="EMBL" id="CP092876">
    <property type="protein sequence ID" value="UYV76636.1"/>
    <property type="molecule type" value="Genomic_DNA"/>
</dbReference>
<evidence type="ECO:0008006" key="4">
    <source>
        <dbReference type="Google" id="ProtNLM"/>
    </source>
</evidence>
<accession>A0ABY6L8P4</accession>
<proteinExistence type="predicted"/>
<reference evidence="2 3" key="1">
    <citation type="submission" date="2022-01" db="EMBL/GenBank/DDBJ databases">
        <title>A chromosomal length assembly of Cordylochernes scorpioides.</title>
        <authorList>
            <person name="Zeh D."/>
            <person name="Zeh J."/>
        </authorList>
    </citation>
    <scope>NUCLEOTIDE SEQUENCE [LARGE SCALE GENOMIC DNA]</scope>
    <source>
        <strain evidence="2">IN4F17</strain>
        <tissue evidence="2">Whole Body</tissue>
    </source>
</reference>
<protein>
    <recommendedName>
        <fullName evidence="4">MHC class I antigen</fullName>
    </recommendedName>
</protein>